<reference evidence="1 2" key="1">
    <citation type="submission" date="2021-06" db="EMBL/GenBank/DDBJ databases">
        <title>Caerostris extrusa draft genome.</title>
        <authorList>
            <person name="Kono N."/>
            <person name="Arakawa K."/>
        </authorList>
    </citation>
    <scope>NUCLEOTIDE SEQUENCE [LARGE SCALE GENOMIC DNA]</scope>
</reference>
<evidence type="ECO:0000313" key="2">
    <source>
        <dbReference type="Proteomes" id="UP001054945"/>
    </source>
</evidence>
<dbReference type="Proteomes" id="UP001054945">
    <property type="component" value="Unassembled WGS sequence"/>
</dbReference>
<dbReference type="AlphaFoldDB" id="A0AAV4UG82"/>
<evidence type="ECO:0000313" key="1">
    <source>
        <dbReference type="EMBL" id="GIY56720.1"/>
    </source>
</evidence>
<sequence>MDPSSFQDLSSFHSIFVLSLNGVSSVSLKTIITRFSHCHPGKSMINQTNRSSILRGESLVEMEFISKNSSREKDGDAFPPVCPE</sequence>
<proteinExistence type="predicted"/>
<accession>A0AAV4UG82</accession>
<gene>
    <name evidence="1" type="ORF">CEXT_547491</name>
</gene>
<dbReference type="EMBL" id="BPLR01012801">
    <property type="protein sequence ID" value="GIY56720.1"/>
    <property type="molecule type" value="Genomic_DNA"/>
</dbReference>
<comment type="caution">
    <text evidence="1">The sequence shown here is derived from an EMBL/GenBank/DDBJ whole genome shotgun (WGS) entry which is preliminary data.</text>
</comment>
<name>A0AAV4UG82_CAEEX</name>
<protein>
    <submittedName>
        <fullName evidence="1">Uncharacterized protein</fullName>
    </submittedName>
</protein>
<organism evidence="1 2">
    <name type="scientific">Caerostris extrusa</name>
    <name type="common">Bark spider</name>
    <name type="synonym">Caerostris bankana</name>
    <dbReference type="NCBI Taxonomy" id="172846"/>
    <lineage>
        <taxon>Eukaryota</taxon>
        <taxon>Metazoa</taxon>
        <taxon>Ecdysozoa</taxon>
        <taxon>Arthropoda</taxon>
        <taxon>Chelicerata</taxon>
        <taxon>Arachnida</taxon>
        <taxon>Araneae</taxon>
        <taxon>Araneomorphae</taxon>
        <taxon>Entelegynae</taxon>
        <taxon>Araneoidea</taxon>
        <taxon>Araneidae</taxon>
        <taxon>Caerostris</taxon>
    </lineage>
</organism>
<keyword evidence="2" id="KW-1185">Reference proteome</keyword>